<comment type="caution">
    <text evidence="2">The sequence shown here is derived from an EMBL/GenBank/DDBJ whole genome shotgun (WGS) entry which is preliminary data.</text>
</comment>
<feature type="region of interest" description="Disordered" evidence="1">
    <location>
        <begin position="1"/>
        <end position="26"/>
    </location>
</feature>
<dbReference type="EMBL" id="SGPK01001319">
    <property type="protein sequence ID" value="THG93365.1"/>
    <property type="molecule type" value="Genomic_DNA"/>
</dbReference>
<dbReference type="AlphaFoldDB" id="A0A4S4K6F7"/>
<evidence type="ECO:0000313" key="2">
    <source>
        <dbReference type="EMBL" id="THG93365.1"/>
    </source>
</evidence>
<accession>A0A4S4K6F7</accession>
<feature type="region of interest" description="Disordered" evidence="1">
    <location>
        <begin position="56"/>
        <end position="146"/>
    </location>
</feature>
<evidence type="ECO:0000313" key="3">
    <source>
        <dbReference type="Proteomes" id="UP000308199"/>
    </source>
</evidence>
<name>A0A4S4K6F7_9AGAM</name>
<feature type="compositionally biased region" description="Basic and acidic residues" evidence="1">
    <location>
        <begin position="101"/>
        <end position="113"/>
    </location>
</feature>
<sequence>PFQSSAELWPDGRPPGASTSVVATNGVDREEVDADAVVELDFSEIGMLDDMRAFEAKTAGRGRKGQTAAAAKPKEKEKTNGIQVNGAQTNGSVPSQAARQGVRESRKQGERQKGHMKQGSQNSVALRNGLASSDDPRSTTPSSKTIMALPPQVTVNPASVVKDVAESSLRAALMESGLLRTNGQVLERNTFVREVLTLIHTDKSFVDRLYQSYQGLISSLP</sequence>
<proteinExistence type="predicted"/>
<organism evidence="2 3">
    <name type="scientific">Phellinidium pouzarii</name>
    <dbReference type="NCBI Taxonomy" id="167371"/>
    <lineage>
        <taxon>Eukaryota</taxon>
        <taxon>Fungi</taxon>
        <taxon>Dikarya</taxon>
        <taxon>Basidiomycota</taxon>
        <taxon>Agaricomycotina</taxon>
        <taxon>Agaricomycetes</taxon>
        <taxon>Hymenochaetales</taxon>
        <taxon>Hymenochaetaceae</taxon>
        <taxon>Phellinidium</taxon>
    </lineage>
</organism>
<protein>
    <submittedName>
        <fullName evidence="2">Uncharacterized protein</fullName>
    </submittedName>
</protein>
<gene>
    <name evidence="2" type="ORF">EW145_g8398</name>
</gene>
<feature type="non-terminal residue" evidence="2">
    <location>
        <position position="1"/>
    </location>
</feature>
<dbReference type="Proteomes" id="UP000308199">
    <property type="component" value="Unassembled WGS sequence"/>
</dbReference>
<dbReference type="OrthoDB" id="440673at2759"/>
<keyword evidence="3" id="KW-1185">Reference proteome</keyword>
<evidence type="ECO:0000256" key="1">
    <source>
        <dbReference type="SAM" id="MobiDB-lite"/>
    </source>
</evidence>
<feature type="compositionally biased region" description="Polar residues" evidence="1">
    <location>
        <begin position="80"/>
        <end position="98"/>
    </location>
</feature>
<reference evidence="2 3" key="1">
    <citation type="submission" date="2019-02" db="EMBL/GenBank/DDBJ databases">
        <title>Genome sequencing of the rare red list fungi Phellinidium pouzarii.</title>
        <authorList>
            <person name="Buettner E."/>
            <person name="Kellner H."/>
        </authorList>
    </citation>
    <scope>NUCLEOTIDE SEQUENCE [LARGE SCALE GENOMIC DNA]</scope>
    <source>
        <strain evidence="2 3">DSM 108285</strain>
    </source>
</reference>